<keyword evidence="3" id="KW-0677">Repeat</keyword>
<comment type="caution">
    <text evidence="8">The sequence shown here is derived from an EMBL/GenBank/DDBJ whole genome shotgun (WGS) entry which is preliminary data.</text>
</comment>
<keyword evidence="6" id="KW-0175">Coiled coil</keyword>
<evidence type="ECO:0000256" key="5">
    <source>
        <dbReference type="ARBA" id="ARBA00023242"/>
    </source>
</evidence>
<dbReference type="EMBL" id="JABCKI010005807">
    <property type="protein sequence ID" value="KAG5637730.1"/>
    <property type="molecule type" value="Genomic_DNA"/>
</dbReference>
<name>A0A9P7FUY2_9AGAR</name>
<evidence type="ECO:0000256" key="3">
    <source>
        <dbReference type="ARBA" id="ARBA00022737"/>
    </source>
</evidence>
<feature type="coiled-coil region" evidence="6">
    <location>
        <begin position="191"/>
        <end position="229"/>
    </location>
</feature>
<dbReference type="GO" id="GO:0043124">
    <property type="term" value="P:negative regulation of canonical NF-kappaB signal transduction"/>
    <property type="evidence" value="ECO:0007669"/>
    <property type="project" value="InterPro"/>
</dbReference>
<proteinExistence type="predicted"/>
<dbReference type="GO" id="GO:0005634">
    <property type="term" value="C:nucleus"/>
    <property type="evidence" value="ECO:0007669"/>
    <property type="project" value="UniProtKB-SubCell"/>
</dbReference>
<gene>
    <name evidence="8" type="ORF">H0H81_003440</name>
</gene>
<comment type="subcellular location">
    <subcellularLocation>
        <location evidence="1">Nucleus</location>
    </subcellularLocation>
</comment>
<keyword evidence="2" id="KW-0597">Phosphoprotein</keyword>
<evidence type="ECO:0000256" key="2">
    <source>
        <dbReference type="ARBA" id="ARBA00022553"/>
    </source>
</evidence>
<feature type="region of interest" description="Disordered" evidence="7">
    <location>
        <begin position="129"/>
        <end position="163"/>
    </location>
</feature>
<evidence type="ECO:0000256" key="1">
    <source>
        <dbReference type="ARBA" id="ARBA00004123"/>
    </source>
</evidence>
<organism evidence="8 9">
    <name type="scientific">Sphagnurus paluster</name>
    <dbReference type="NCBI Taxonomy" id="117069"/>
    <lineage>
        <taxon>Eukaryota</taxon>
        <taxon>Fungi</taxon>
        <taxon>Dikarya</taxon>
        <taxon>Basidiomycota</taxon>
        <taxon>Agaricomycotina</taxon>
        <taxon>Agaricomycetes</taxon>
        <taxon>Agaricomycetidae</taxon>
        <taxon>Agaricales</taxon>
        <taxon>Tricholomatineae</taxon>
        <taxon>Lyophyllaceae</taxon>
        <taxon>Sphagnurus</taxon>
    </lineage>
</organism>
<keyword evidence="5" id="KW-0539">Nucleus</keyword>
<dbReference type="OrthoDB" id="412109at2759"/>
<dbReference type="InterPro" id="IPR038753">
    <property type="entry name" value="NFKBIL1"/>
</dbReference>
<sequence length="385" mass="44762">MPKLRLKRTPEEEAAHQRRKKQRREEKSKRKHERNTADPSSRKRSQHNPDSRPWASSDDDDEALGPQPYVASDLESGHSSAPHTGGKLDYEQLRAELEEARFREKMAAAFEDDERLDSLEARLNDFAHVPGRWRMGGGGKPGKPVYDEDGPVEDEFLKTDPRHMDDEEYAEWIRMGMYRKTHADEYAEQQRKKAMKAQRREEEKARLLETQRLEKIAEEERKRKRLEREDRRRHYAREEYESRWKGLLSGPGPGRGGDDTPAGPPRELRFDDIPWPVLAAHRQKPDRKAVSLSGQPSVSLEHLTQDAIVEFLIPPSRCTSRADQAQRDAEKKERKDKLRETFLRFHPDKFEGRFMGLVRKSEQEAVREAIGQVVRSLNALMSESA</sequence>
<keyword evidence="9" id="KW-1185">Reference proteome</keyword>
<dbReference type="PANTHER" id="PTHR15263">
    <property type="entry name" value="I-KAPPA-B-LIKE PROTEIN IKBL"/>
    <property type="match status" value="1"/>
</dbReference>
<feature type="region of interest" description="Disordered" evidence="7">
    <location>
        <begin position="240"/>
        <end position="268"/>
    </location>
</feature>
<evidence type="ECO:0000256" key="7">
    <source>
        <dbReference type="SAM" id="MobiDB-lite"/>
    </source>
</evidence>
<feature type="region of interest" description="Disordered" evidence="7">
    <location>
        <begin position="1"/>
        <end position="92"/>
    </location>
</feature>
<reference evidence="8" key="1">
    <citation type="submission" date="2021-02" db="EMBL/GenBank/DDBJ databases">
        <authorList>
            <person name="Nieuwenhuis M."/>
            <person name="Van De Peppel L.J.J."/>
        </authorList>
    </citation>
    <scope>NUCLEOTIDE SEQUENCE</scope>
    <source>
        <strain evidence="8">D49</strain>
    </source>
</reference>
<keyword evidence="4" id="KW-0040">ANK repeat</keyword>
<protein>
    <submittedName>
        <fullName evidence="8">Uncharacterized protein</fullName>
    </submittedName>
</protein>
<dbReference type="AlphaFoldDB" id="A0A9P7FUY2"/>
<accession>A0A9P7FUY2</accession>
<evidence type="ECO:0000256" key="6">
    <source>
        <dbReference type="SAM" id="Coils"/>
    </source>
</evidence>
<evidence type="ECO:0000313" key="8">
    <source>
        <dbReference type="EMBL" id="KAG5637730.1"/>
    </source>
</evidence>
<reference evidence="8" key="2">
    <citation type="submission" date="2021-10" db="EMBL/GenBank/DDBJ databases">
        <title>Phylogenomics reveals ancestral predisposition of the termite-cultivated fungus Termitomyces towards a domesticated lifestyle.</title>
        <authorList>
            <person name="Auxier B."/>
            <person name="Grum-Grzhimaylo A."/>
            <person name="Cardenas M.E."/>
            <person name="Lodge J.D."/>
            <person name="Laessoe T."/>
            <person name="Pedersen O."/>
            <person name="Smith M.E."/>
            <person name="Kuyper T.W."/>
            <person name="Franco-Molano E.A."/>
            <person name="Baroni T.J."/>
            <person name="Aanen D.K."/>
        </authorList>
    </citation>
    <scope>NUCLEOTIDE SEQUENCE</scope>
    <source>
        <strain evidence="8">D49</strain>
    </source>
</reference>
<dbReference type="Proteomes" id="UP000717328">
    <property type="component" value="Unassembled WGS sequence"/>
</dbReference>
<dbReference type="PANTHER" id="PTHR15263:SF1">
    <property type="entry name" value="NF-KAPPA-B INHIBITOR-LIKE PROTEIN 1"/>
    <property type="match status" value="1"/>
</dbReference>
<evidence type="ECO:0000313" key="9">
    <source>
        <dbReference type="Proteomes" id="UP000717328"/>
    </source>
</evidence>
<evidence type="ECO:0000256" key="4">
    <source>
        <dbReference type="ARBA" id="ARBA00023043"/>
    </source>
</evidence>